<sequence length="332" mass="37812">MQFDGVFPDGCDSATSSVKKTFFETSSFPSPWWRKASATKSKPNFSEKVKKTLFLIREFSGEDLKIEGNVYDGKKPRCNLFSDEKSKNTHFPKMETKTGNSKVKENVDDSDVQSKRDDKSKKSPLLGKEDEGERMRVLATLKMFREKCKEISQSKDAISKKINRIDFRAKEALRKEGKLRICSSKILGSVPGVKVGDQFEYRVELNIIGLHVAKEGYADKMSDYEVITYMGEGGIVKNKEGVFFTDQKLTRGNLALKNSMIAKTEVRVIRGLKIAAKFGNWRNETVTYIYDGLYRVVSYEKKVGPSKNMVFEFKLKRCPGQAVVPWFKFKNA</sequence>
<dbReference type="SMART" id="SM00466">
    <property type="entry name" value="SRA"/>
    <property type="match status" value="1"/>
</dbReference>
<dbReference type="GO" id="GO:0005694">
    <property type="term" value="C:chromosome"/>
    <property type="evidence" value="ECO:0007669"/>
    <property type="project" value="UniProtKB-SubCell"/>
</dbReference>
<organism evidence="6 7">
    <name type="scientific">Chenopodium quinoa</name>
    <name type="common">Quinoa</name>
    <dbReference type="NCBI Taxonomy" id="63459"/>
    <lineage>
        <taxon>Eukaryota</taxon>
        <taxon>Viridiplantae</taxon>
        <taxon>Streptophyta</taxon>
        <taxon>Embryophyta</taxon>
        <taxon>Tracheophyta</taxon>
        <taxon>Spermatophyta</taxon>
        <taxon>Magnoliopsida</taxon>
        <taxon>eudicotyledons</taxon>
        <taxon>Gunneridae</taxon>
        <taxon>Pentapetalae</taxon>
        <taxon>Caryophyllales</taxon>
        <taxon>Chenopodiaceae</taxon>
        <taxon>Chenopodioideae</taxon>
        <taxon>Atripliceae</taxon>
        <taxon>Chenopodium</taxon>
    </lineage>
</organism>
<evidence type="ECO:0000259" key="5">
    <source>
        <dbReference type="PROSITE" id="PS51015"/>
    </source>
</evidence>
<dbReference type="InterPro" id="IPR051357">
    <property type="entry name" value="H3K9_HMTase_SUVAR3-9"/>
</dbReference>
<dbReference type="InterPro" id="IPR003105">
    <property type="entry name" value="SRA_YDG"/>
</dbReference>
<feature type="domain" description="YDG" evidence="5">
    <location>
        <begin position="156"/>
        <end position="317"/>
    </location>
</feature>
<evidence type="ECO:0000256" key="2">
    <source>
        <dbReference type="ARBA" id="ARBA00023242"/>
    </source>
</evidence>
<evidence type="ECO:0000313" key="6">
    <source>
        <dbReference type="EnsemblPlants" id="AUR62007138-RA:cds"/>
    </source>
</evidence>
<keyword evidence="2 3" id="KW-0539">Nucleus</keyword>
<reference evidence="6" key="1">
    <citation type="journal article" date="2017" name="Nature">
        <title>The genome of Chenopodium quinoa.</title>
        <authorList>
            <person name="Jarvis D.E."/>
            <person name="Ho Y.S."/>
            <person name="Lightfoot D.J."/>
            <person name="Schmoeckel S.M."/>
            <person name="Li B."/>
            <person name="Borm T.J.A."/>
            <person name="Ohyanagi H."/>
            <person name="Mineta K."/>
            <person name="Michell C.T."/>
            <person name="Saber N."/>
            <person name="Kharbatia N.M."/>
            <person name="Rupper R.R."/>
            <person name="Sharp A.R."/>
            <person name="Dally N."/>
            <person name="Boughton B.A."/>
            <person name="Woo Y.H."/>
            <person name="Gao G."/>
            <person name="Schijlen E.G.W.M."/>
            <person name="Guo X."/>
            <person name="Momin A.A."/>
            <person name="Negrao S."/>
            <person name="Al-Babili S."/>
            <person name="Gehring C."/>
            <person name="Roessner U."/>
            <person name="Jung C."/>
            <person name="Murphy K."/>
            <person name="Arold S.T."/>
            <person name="Gojobori T."/>
            <person name="van der Linden C.G."/>
            <person name="van Loo E.N."/>
            <person name="Jellen E.N."/>
            <person name="Maughan P.J."/>
            <person name="Tester M."/>
        </authorList>
    </citation>
    <scope>NUCLEOTIDE SEQUENCE [LARGE SCALE GENOMIC DNA]</scope>
    <source>
        <strain evidence="6">cv. PI 614886</strain>
    </source>
</reference>
<comment type="subcellular location">
    <subcellularLocation>
        <location evidence="1">Chromosome</location>
    </subcellularLocation>
    <subcellularLocation>
        <location evidence="3">Nucleus</location>
    </subcellularLocation>
</comment>
<protein>
    <recommendedName>
        <fullName evidence="5">YDG domain-containing protein</fullName>
    </recommendedName>
</protein>
<keyword evidence="7" id="KW-1185">Reference proteome</keyword>
<dbReference type="GO" id="GO:0042054">
    <property type="term" value="F:histone methyltransferase activity"/>
    <property type="evidence" value="ECO:0007669"/>
    <property type="project" value="TreeGrafter"/>
</dbReference>
<evidence type="ECO:0000313" key="7">
    <source>
        <dbReference type="Proteomes" id="UP000596660"/>
    </source>
</evidence>
<dbReference type="EnsemblPlants" id="AUR62007138-RA">
    <property type="protein sequence ID" value="AUR62007138-RA:cds"/>
    <property type="gene ID" value="AUR62007138"/>
</dbReference>
<dbReference type="Gene3D" id="2.30.280.10">
    <property type="entry name" value="SRA-YDG"/>
    <property type="match status" value="2"/>
</dbReference>
<evidence type="ECO:0000256" key="1">
    <source>
        <dbReference type="ARBA" id="ARBA00004286"/>
    </source>
</evidence>
<dbReference type="Pfam" id="PF02182">
    <property type="entry name" value="SAD_SRA"/>
    <property type="match status" value="1"/>
</dbReference>
<feature type="region of interest" description="Disordered" evidence="4">
    <location>
        <begin position="82"/>
        <end position="129"/>
    </location>
</feature>
<proteinExistence type="predicted"/>
<accession>A0A803L5J9</accession>
<dbReference type="KEGG" id="cqi:110732821"/>
<dbReference type="PANTHER" id="PTHR45660:SF46">
    <property type="entry name" value="HISTONE-LYSINE N-METHYLTRANSFERASE, H3 LYSINE-9 SPECIFIC SUVH6"/>
    <property type="match status" value="1"/>
</dbReference>
<dbReference type="PROSITE" id="PS51015">
    <property type="entry name" value="YDG"/>
    <property type="match status" value="1"/>
</dbReference>
<evidence type="ECO:0000256" key="3">
    <source>
        <dbReference type="PROSITE-ProRule" id="PRU00358"/>
    </source>
</evidence>
<dbReference type="InterPro" id="IPR015947">
    <property type="entry name" value="PUA-like_sf"/>
</dbReference>
<dbReference type="RefSeq" id="XP_021768517.1">
    <property type="nucleotide sequence ID" value="XM_021912825.1"/>
</dbReference>
<gene>
    <name evidence="6" type="primary">LOC110732821</name>
</gene>
<dbReference type="GO" id="GO:0003690">
    <property type="term" value="F:double-stranded DNA binding"/>
    <property type="evidence" value="ECO:0007669"/>
    <property type="project" value="TreeGrafter"/>
</dbReference>
<dbReference type="InterPro" id="IPR036987">
    <property type="entry name" value="SRA-YDG_sf"/>
</dbReference>
<dbReference type="Gramene" id="AUR62007138-RA">
    <property type="protein sequence ID" value="AUR62007138-RA:cds"/>
    <property type="gene ID" value="AUR62007138"/>
</dbReference>
<dbReference type="AlphaFoldDB" id="A0A803L5J9"/>
<dbReference type="PANTHER" id="PTHR45660">
    <property type="entry name" value="HISTONE-LYSINE N-METHYLTRANSFERASE SETMAR"/>
    <property type="match status" value="1"/>
</dbReference>
<dbReference type="GO" id="GO:0005634">
    <property type="term" value="C:nucleus"/>
    <property type="evidence" value="ECO:0007669"/>
    <property type="project" value="UniProtKB-SubCell"/>
</dbReference>
<reference evidence="6" key="2">
    <citation type="submission" date="2021-03" db="UniProtKB">
        <authorList>
            <consortium name="EnsemblPlants"/>
        </authorList>
    </citation>
    <scope>IDENTIFICATION</scope>
</reference>
<dbReference type="OrthoDB" id="1721396at2759"/>
<name>A0A803L5J9_CHEQI</name>
<evidence type="ECO:0000256" key="4">
    <source>
        <dbReference type="SAM" id="MobiDB-lite"/>
    </source>
</evidence>
<dbReference type="GeneID" id="110732821"/>
<dbReference type="SUPFAM" id="SSF88697">
    <property type="entry name" value="PUA domain-like"/>
    <property type="match status" value="1"/>
</dbReference>
<dbReference type="Proteomes" id="UP000596660">
    <property type="component" value="Unplaced"/>
</dbReference>